<dbReference type="AlphaFoldDB" id="A0AAD5M9P1"/>
<feature type="region of interest" description="Disordered" evidence="1">
    <location>
        <begin position="257"/>
        <end position="298"/>
    </location>
</feature>
<feature type="region of interest" description="Disordered" evidence="1">
    <location>
        <begin position="28"/>
        <end position="55"/>
    </location>
</feature>
<dbReference type="EMBL" id="JAHQIW010002129">
    <property type="protein sequence ID" value="KAJ1354615.1"/>
    <property type="molecule type" value="Genomic_DNA"/>
</dbReference>
<sequence>MSDENRRKSNIGARLNRKKDRIRALFRDYSDDSPSERSLDHCAKQASSAKTHRPWSDEKTIFEKVECVLRPFILSQDTDQRTANSLRKFHTHFKECKAGEQSKQSRRPRSSQQTSEPVHNQDLKSQIRRRSSKPINENDLICAIRVMRKVKKTQMLENILDKYETKIVRYFFEKEMSSPSHHVMRLLHKALDMCWEKIMDDCNQFHFSNDILLLLSEKEKAKACLFDVMLVYPDFIPVSWAGPHIVEISEPLPYPAGYSQSKKERREHPQRKSTERKTILGRASNCNSDLKPLRANSW</sequence>
<evidence type="ECO:0000256" key="1">
    <source>
        <dbReference type="SAM" id="MobiDB-lite"/>
    </source>
</evidence>
<reference evidence="3" key="1">
    <citation type="submission" date="2021-06" db="EMBL/GenBank/DDBJ databases">
        <title>Parelaphostrongylus tenuis whole genome reference sequence.</title>
        <authorList>
            <person name="Garwood T.J."/>
            <person name="Larsen P.A."/>
            <person name="Fountain-Jones N.M."/>
            <person name="Garbe J.R."/>
            <person name="Macchietto M.G."/>
            <person name="Kania S.A."/>
            <person name="Gerhold R.W."/>
            <person name="Richards J.E."/>
            <person name="Wolf T.M."/>
        </authorList>
    </citation>
    <scope>NUCLEOTIDE SEQUENCE</scope>
    <source>
        <strain evidence="3">MNPRO001-30</strain>
        <tissue evidence="3">Meninges</tissue>
    </source>
</reference>
<evidence type="ECO:0000313" key="3">
    <source>
        <dbReference type="EMBL" id="KAJ1354615.1"/>
    </source>
</evidence>
<proteinExistence type="predicted"/>
<feature type="region of interest" description="Disordered" evidence="1">
    <location>
        <begin position="95"/>
        <end position="130"/>
    </location>
</feature>
<feature type="compositionally biased region" description="Basic and acidic residues" evidence="1">
    <location>
        <begin position="261"/>
        <end position="278"/>
    </location>
</feature>
<evidence type="ECO:0000259" key="2">
    <source>
        <dbReference type="Pfam" id="PF24983"/>
    </source>
</evidence>
<protein>
    <recommendedName>
        <fullName evidence="2">DUF7774 domain-containing protein</fullName>
    </recommendedName>
</protein>
<dbReference type="PANTHER" id="PTHR38630">
    <property type="entry name" value="PROTEIN CBG12780"/>
    <property type="match status" value="1"/>
</dbReference>
<gene>
    <name evidence="3" type="ORF">KIN20_011606</name>
</gene>
<feature type="domain" description="DUF7774" evidence="2">
    <location>
        <begin position="137"/>
        <end position="229"/>
    </location>
</feature>
<accession>A0AAD5M9P1</accession>
<name>A0AAD5M9P1_PARTN</name>
<dbReference type="PANTHER" id="PTHR38630:SF1">
    <property type="entry name" value="DEK_C DOMAIN-CONTAINING PROTEIN-RELATED"/>
    <property type="match status" value="1"/>
</dbReference>
<keyword evidence="4" id="KW-1185">Reference proteome</keyword>
<dbReference type="Proteomes" id="UP001196413">
    <property type="component" value="Unassembled WGS sequence"/>
</dbReference>
<dbReference type="Pfam" id="PF24983">
    <property type="entry name" value="DUF7774"/>
    <property type="match status" value="1"/>
</dbReference>
<comment type="caution">
    <text evidence="3">The sequence shown here is derived from an EMBL/GenBank/DDBJ whole genome shotgun (WGS) entry which is preliminary data.</text>
</comment>
<feature type="compositionally biased region" description="Basic and acidic residues" evidence="1">
    <location>
        <begin position="28"/>
        <end position="43"/>
    </location>
</feature>
<organism evidence="3 4">
    <name type="scientific">Parelaphostrongylus tenuis</name>
    <name type="common">Meningeal worm</name>
    <dbReference type="NCBI Taxonomy" id="148309"/>
    <lineage>
        <taxon>Eukaryota</taxon>
        <taxon>Metazoa</taxon>
        <taxon>Ecdysozoa</taxon>
        <taxon>Nematoda</taxon>
        <taxon>Chromadorea</taxon>
        <taxon>Rhabditida</taxon>
        <taxon>Rhabditina</taxon>
        <taxon>Rhabditomorpha</taxon>
        <taxon>Strongyloidea</taxon>
        <taxon>Metastrongylidae</taxon>
        <taxon>Parelaphostrongylus</taxon>
    </lineage>
</organism>
<evidence type="ECO:0000313" key="4">
    <source>
        <dbReference type="Proteomes" id="UP001196413"/>
    </source>
</evidence>
<dbReference type="InterPro" id="IPR056676">
    <property type="entry name" value="DUF7774"/>
</dbReference>